<evidence type="ECO:0000256" key="1">
    <source>
        <dbReference type="SAM" id="MobiDB-lite"/>
    </source>
</evidence>
<feature type="compositionally biased region" description="Basic and acidic residues" evidence="1">
    <location>
        <begin position="400"/>
        <end position="417"/>
    </location>
</feature>
<keyword evidence="3" id="KW-1185">Reference proteome</keyword>
<dbReference type="EMBL" id="KV417906">
    <property type="protein sequence ID" value="KZP04611.1"/>
    <property type="molecule type" value="Genomic_DNA"/>
</dbReference>
<proteinExistence type="predicted"/>
<organism evidence="2 3">
    <name type="scientific">Athelia psychrophila</name>
    <dbReference type="NCBI Taxonomy" id="1759441"/>
    <lineage>
        <taxon>Eukaryota</taxon>
        <taxon>Fungi</taxon>
        <taxon>Dikarya</taxon>
        <taxon>Basidiomycota</taxon>
        <taxon>Agaricomycotina</taxon>
        <taxon>Agaricomycetes</taxon>
        <taxon>Agaricomycetidae</taxon>
        <taxon>Atheliales</taxon>
        <taxon>Atheliaceae</taxon>
        <taxon>Athelia</taxon>
    </lineage>
</organism>
<protein>
    <submittedName>
        <fullName evidence="2">Uncharacterized protein</fullName>
    </submittedName>
</protein>
<evidence type="ECO:0000313" key="2">
    <source>
        <dbReference type="EMBL" id="KZP04611.1"/>
    </source>
</evidence>
<evidence type="ECO:0000313" key="3">
    <source>
        <dbReference type="Proteomes" id="UP000076532"/>
    </source>
</evidence>
<reference evidence="2 3" key="1">
    <citation type="journal article" date="2016" name="Mol. Biol. Evol.">
        <title>Comparative Genomics of Early-Diverging Mushroom-Forming Fungi Provides Insights into the Origins of Lignocellulose Decay Capabilities.</title>
        <authorList>
            <person name="Nagy L.G."/>
            <person name="Riley R."/>
            <person name="Tritt A."/>
            <person name="Adam C."/>
            <person name="Daum C."/>
            <person name="Floudas D."/>
            <person name="Sun H."/>
            <person name="Yadav J.S."/>
            <person name="Pangilinan J."/>
            <person name="Larsson K.H."/>
            <person name="Matsuura K."/>
            <person name="Barry K."/>
            <person name="Labutti K."/>
            <person name="Kuo R."/>
            <person name="Ohm R.A."/>
            <person name="Bhattacharya S.S."/>
            <person name="Shirouzu T."/>
            <person name="Yoshinaga Y."/>
            <person name="Martin F.M."/>
            <person name="Grigoriev I.V."/>
            <person name="Hibbett D.S."/>
        </authorList>
    </citation>
    <scope>NUCLEOTIDE SEQUENCE [LARGE SCALE GENOMIC DNA]</scope>
    <source>
        <strain evidence="2 3">CBS 109695</strain>
    </source>
</reference>
<feature type="region of interest" description="Disordered" evidence="1">
    <location>
        <begin position="96"/>
        <end position="124"/>
    </location>
</feature>
<accession>A0A167V3W2</accession>
<sequence length="433" mass="48290">MQRPALYTAQYTTQPRPNGRLVRGLNAELLRQTLPPLPVYQMRNPKWRCVWPLGSSFRRTMVLLDLVEAREQEGGEARVDADADDHPELAFALHERAQDSGVEKTEAHEAKGRVRPVTDQVADPQTRASHVAPQTLFTPPSPAQHAPTEIHEAHLLMTSLSGTMTPPVTPPVYIAQCSFISECPDSPDSPLACLRRSEKCIRSGRPGGIWCREFMRTRRRRARSKVLSGTGPAHRLGTSSRRVYGRDYALARAEHLERSAPSAGEAVVGTRAKTYTHNLVPLPIRLQPRNHPVTIQLETFTFPPFLNRLLHPIPTINEGPSILGTILSSVNVVMVFYRRPYLYIGPPLYRQAHDFTSLTSSPGGDYLPIRGTGLDWDVLYAVVAESSARRMGVVDRVGYDNRGPKRTFPETAEKSGPERVAATAQGKHKQRSW</sequence>
<feature type="compositionally biased region" description="Basic and acidic residues" evidence="1">
    <location>
        <begin position="96"/>
        <end position="112"/>
    </location>
</feature>
<gene>
    <name evidence="2" type="ORF">FIBSPDRAFT_904147</name>
</gene>
<dbReference type="AlphaFoldDB" id="A0A167V3W2"/>
<feature type="region of interest" description="Disordered" evidence="1">
    <location>
        <begin position="400"/>
        <end position="433"/>
    </location>
</feature>
<dbReference type="Proteomes" id="UP000076532">
    <property type="component" value="Unassembled WGS sequence"/>
</dbReference>
<name>A0A167V3W2_9AGAM</name>